<keyword evidence="3" id="KW-1185">Reference proteome</keyword>
<accession>A0A167RNF4</accession>
<gene>
    <name evidence="2" type="ORF">CALVIDRAFT_532713</name>
</gene>
<dbReference type="EMBL" id="KV417267">
    <property type="protein sequence ID" value="KZP01103.1"/>
    <property type="molecule type" value="Genomic_DNA"/>
</dbReference>
<keyword evidence="1" id="KW-0732">Signal</keyword>
<feature type="chain" id="PRO_5007891980" evidence="1">
    <location>
        <begin position="17"/>
        <end position="92"/>
    </location>
</feature>
<evidence type="ECO:0000313" key="2">
    <source>
        <dbReference type="EMBL" id="KZP01103.1"/>
    </source>
</evidence>
<feature type="signal peptide" evidence="1">
    <location>
        <begin position="1"/>
        <end position="16"/>
    </location>
</feature>
<dbReference type="AlphaFoldDB" id="A0A167RNF4"/>
<protein>
    <submittedName>
        <fullName evidence="2">Uncharacterized protein</fullName>
    </submittedName>
</protein>
<proteinExistence type="predicted"/>
<sequence>MRLIVSILSFSPCATARGPRAYLAPRIPNNNSNYPSLLAVCGPASFRPAAGLIEPSAGINSSGRITLPDRPLSASGQATRPRTALQIAGLEC</sequence>
<dbReference type="Proteomes" id="UP000076738">
    <property type="component" value="Unassembled WGS sequence"/>
</dbReference>
<evidence type="ECO:0000256" key="1">
    <source>
        <dbReference type="SAM" id="SignalP"/>
    </source>
</evidence>
<reference evidence="2 3" key="1">
    <citation type="journal article" date="2016" name="Mol. Biol. Evol.">
        <title>Comparative Genomics of Early-Diverging Mushroom-Forming Fungi Provides Insights into the Origins of Lignocellulose Decay Capabilities.</title>
        <authorList>
            <person name="Nagy L.G."/>
            <person name="Riley R."/>
            <person name="Tritt A."/>
            <person name="Adam C."/>
            <person name="Daum C."/>
            <person name="Floudas D."/>
            <person name="Sun H."/>
            <person name="Yadav J.S."/>
            <person name="Pangilinan J."/>
            <person name="Larsson K.H."/>
            <person name="Matsuura K."/>
            <person name="Barry K."/>
            <person name="Labutti K."/>
            <person name="Kuo R."/>
            <person name="Ohm R.A."/>
            <person name="Bhattacharya S.S."/>
            <person name="Shirouzu T."/>
            <person name="Yoshinaga Y."/>
            <person name="Martin F.M."/>
            <person name="Grigoriev I.V."/>
            <person name="Hibbett D.S."/>
        </authorList>
    </citation>
    <scope>NUCLEOTIDE SEQUENCE [LARGE SCALE GENOMIC DNA]</scope>
    <source>
        <strain evidence="2 3">TUFC12733</strain>
    </source>
</reference>
<name>A0A167RNF4_CALVF</name>
<organism evidence="2 3">
    <name type="scientific">Calocera viscosa (strain TUFC12733)</name>
    <dbReference type="NCBI Taxonomy" id="1330018"/>
    <lineage>
        <taxon>Eukaryota</taxon>
        <taxon>Fungi</taxon>
        <taxon>Dikarya</taxon>
        <taxon>Basidiomycota</taxon>
        <taxon>Agaricomycotina</taxon>
        <taxon>Dacrymycetes</taxon>
        <taxon>Dacrymycetales</taxon>
        <taxon>Dacrymycetaceae</taxon>
        <taxon>Calocera</taxon>
    </lineage>
</organism>
<evidence type="ECO:0000313" key="3">
    <source>
        <dbReference type="Proteomes" id="UP000076738"/>
    </source>
</evidence>